<proteinExistence type="predicted"/>
<feature type="domain" description="TubC N-terminal docking" evidence="1">
    <location>
        <begin position="6"/>
        <end position="54"/>
    </location>
</feature>
<dbReference type="AlphaFoldDB" id="A0AB35T6G9"/>
<gene>
    <name evidence="2" type="ORF">SIL72_14775</name>
</gene>
<accession>A0AB35T6G9</accession>
<dbReference type="Pfam" id="PF18563">
    <property type="entry name" value="TubC_N"/>
    <property type="match status" value="1"/>
</dbReference>
<reference evidence="2" key="1">
    <citation type="submission" date="2023-11" db="EMBL/GenBank/DDBJ databases">
        <title>MicrobeMod: A computational toolkit for identifying prokaryotic methylation and restriction-modification with nanopore sequencing.</title>
        <authorList>
            <person name="Crits-Christoph A."/>
            <person name="Kang S.C."/>
            <person name="Lee H."/>
            <person name="Ostrov N."/>
        </authorList>
    </citation>
    <scope>NUCLEOTIDE SEQUENCE</scope>
    <source>
        <strain evidence="2">ATCC 51242</strain>
    </source>
</reference>
<name>A0AB35T6G9_RUBRA</name>
<organism evidence="2 3">
    <name type="scientific">Rubrobacter radiotolerans</name>
    <name type="common">Arthrobacter radiotolerans</name>
    <dbReference type="NCBI Taxonomy" id="42256"/>
    <lineage>
        <taxon>Bacteria</taxon>
        <taxon>Bacillati</taxon>
        <taxon>Actinomycetota</taxon>
        <taxon>Rubrobacteria</taxon>
        <taxon>Rubrobacterales</taxon>
        <taxon>Rubrobacteraceae</taxon>
        <taxon>Rubrobacter</taxon>
    </lineage>
</organism>
<dbReference type="RefSeq" id="WP_084362534.1">
    <property type="nucleotide sequence ID" value="NZ_JAWXXX010000002.1"/>
</dbReference>
<comment type="caution">
    <text evidence="2">The sequence shown here is derived from an EMBL/GenBank/DDBJ whole genome shotgun (WGS) entry which is preliminary data.</text>
</comment>
<sequence>MTGARALLEELRERDVRLEADGLMLHVDAPAEADTDELRAALREHKRALIRHLERERRRLEEADRWGLVIKWAKEPGYVAIHDPTTGEWHEVPASGCPPWMLDDAKVHHRHRKEKGASG</sequence>
<protein>
    <recommendedName>
        <fullName evidence="1">TubC N-terminal docking domain-containing protein</fullName>
    </recommendedName>
</protein>
<dbReference type="Gene3D" id="1.10.10.1830">
    <property type="entry name" value="Non-ribosomal peptide synthase, adenylation domain"/>
    <property type="match status" value="1"/>
</dbReference>
<evidence type="ECO:0000313" key="3">
    <source>
        <dbReference type="Proteomes" id="UP001281130"/>
    </source>
</evidence>
<dbReference type="InterPro" id="IPR041464">
    <property type="entry name" value="TubC_N"/>
</dbReference>
<dbReference type="Proteomes" id="UP001281130">
    <property type="component" value="Unassembled WGS sequence"/>
</dbReference>
<dbReference type="InterPro" id="IPR044894">
    <property type="entry name" value="TubC_N_sf"/>
</dbReference>
<evidence type="ECO:0000313" key="2">
    <source>
        <dbReference type="EMBL" id="MDX5895289.1"/>
    </source>
</evidence>
<evidence type="ECO:0000259" key="1">
    <source>
        <dbReference type="Pfam" id="PF18563"/>
    </source>
</evidence>
<dbReference type="EMBL" id="JAWXXX010000002">
    <property type="protein sequence ID" value="MDX5895289.1"/>
    <property type="molecule type" value="Genomic_DNA"/>
</dbReference>